<feature type="chain" id="PRO_5045776025" description="Cell surface protein" evidence="6">
    <location>
        <begin position="29"/>
        <end position="1426"/>
    </location>
</feature>
<keyword evidence="3 6" id="KW-0732">Signal</keyword>
<feature type="compositionally biased region" description="Basic and acidic residues" evidence="5">
    <location>
        <begin position="1372"/>
        <end position="1401"/>
    </location>
</feature>
<feature type="compositionally biased region" description="Basic and acidic residues" evidence="5">
    <location>
        <begin position="1286"/>
        <end position="1299"/>
    </location>
</feature>
<feature type="compositionally biased region" description="Basic and acidic residues" evidence="5">
    <location>
        <begin position="1328"/>
        <end position="1342"/>
    </location>
</feature>
<dbReference type="PANTHER" id="PTHR37467:SF1">
    <property type="entry name" value="EXPORTED CALCIUM-BINDING GLYCOPROTEIN"/>
    <property type="match status" value="1"/>
</dbReference>
<feature type="compositionally biased region" description="Acidic residues" evidence="5">
    <location>
        <begin position="706"/>
        <end position="718"/>
    </location>
</feature>
<feature type="compositionally biased region" description="Basic and acidic residues" evidence="5">
    <location>
        <begin position="942"/>
        <end position="972"/>
    </location>
</feature>
<feature type="compositionally biased region" description="Basic and acidic residues" evidence="5">
    <location>
        <begin position="1110"/>
        <end position="1127"/>
    </location>
</feature>
<feature type="region of interest" description="Disordered" evidence="5">
    <location>
        <begin position="595"/>
        <end position="622"/>
    </location>
</feature>
<feature type="compositionally biased region" description="Basic and acidic residues" evidence="5">
    <location>
        <begin position="1410"/>
        <end position="1426"/>
    </location>
</feature>
<gene>
    <name evidence="7" type="ORF">CKJ81_09065</name>
</gene>
<dbReference type="Proteomes" id="UP000218281">
    <property type="component" value="Unassembled WGS sequence"/>
</dbReference>
<feature type="compositionally biased region" description="Acidic residues" evidence="5">
    <location>
        <begin position="1343"/>
        <end position="1357"/>
    </location>
</feature>
<evidence type="ECO:0000313" key="7">
    <source>
        <dbReference type="EMBL" id="PAT05631.1"/>
    </source>
</evidence>
<feature type="compositionally biased region" description="Low complexity" evidence="5">
    <location>
        <begin position="1002"/>
        <end position="1020"/>
    </location>
</feature>
<feature type="compositionally biased region" description="Acidic residues" evidence="5">
    <location>
        <begin position="1128"/>
        <end position="1139"/>
    </location>
</feature>
<evidence type="ECO:0008006" key="9">
    <source>
        <dbReference type="Google" id="ProtNLM"/>
    </source>
</evidence>
<reference evidence="7 8" key="1">
    <citation type="submission" date="2017-08" db="EMBL/GenBank/DDBJ databases">
        <title>Whole genome sequences of 6 clinical strains closest to Corynebacterium imitans.</title>
        <authorList>
            <person name="Bernier A.-M."/>
            <person name="Burdz T."/>
            <person name="Bernard K."/>
        </authorList>
    </citation>
    <scope>NUCLEOTIDE SEQUENCE [LARGE SCALE GENOMIC DNA]</scope>
    <source>
        <strain evidence="7 8">NML93-0607</strain>
    </source>
</reference>
<feature type="signal peptide" evidence="6">
    <location>
        <begin position="1"/>
        <end position="28"/>
    </location>
</feature>
<feature type="region of interest" description="Disordered" evidence="5">
    <location>
        <begin position="917"/>
        <end position="1426"/>
    </location>
</feature>
<dbReference type="PANTHER" id="PTHR37467">
    <property type="entry name" value="EXPORTED CALCIUM-BINDING GLYCOPROTEIN-RELATED"/>
    <property type="match status" value="1"/>
</dbReference>
<feature type="non-terminal residue" evidence="7">
    <location>
        <position position="1426"/>
    </location>
</feature>
<feature type="compositionally biased region" description="Basic and acidic residues" evidence="5">
    <location>
        <begin position="493"/>
        <end position="513"/>
    </location>
</feature>
<feature type="compositionally biased region" description="Basic and acidic residues" evidence="5">
    <location>
        <begin position="678"/>
        <end position="693"/>
    </location>
</feature>
<feature type="region of interest" description="Disordered" evidence="5">
    <location>
        <begin position="650"/>
        <end position="724"/>
    </location>
</feature>
<dbReference type="InterPro" id="IPR053180">
    <property type="entry name" value="Ca-binding_acidic-repeat"/>
</dbReference>
<evidence type="ECO:0000313" key="8">
    <source>
        <dbReference type="Proteomes" id="UP000218281"/>
    </source>
</evidence>
<comment type="caution">
    <text evidence="7">The sequence shown here is derived from an EMBL/GenBank/DDBJ whole genome shotgun (WGS) entry which is preliminary data.</text>
</comment>
<evidence type="ECO:0000256" key="2">
    <source>
        <dbReference type="ARBA" id="ARBA00022525"/>
    </source>
</evidence>
<feature type="compositionally biased region" description="Basic and acidic residues" evidence="5">
    <location>
        <begin position="1238"/>
        <end position="1256"/>
    </location>
</feature>
<comment type="subcellular location">
    <subcellularLocation>
        <location evidence="1">Secreted</location>
    </subcellularLocation>
</comment>
<proteinExistence type="predicted"/>
<dbReference type="Pfam" id="PF18884">
    <property type="entry name" value="TSP3_bac"/>
    <property type="match status" value="16"/>
</dbReference>
<feature type="compositionally biased region" description="Basic and acidic residues" evidence="5">
    <location>
        <begin position="1156"/>
        <end position="1170"/>
    </location>
</feature>
<dbReference type="InterPro" id="IPR028974">
    <property type="entry name" value="TSP_type-3_rpt"/>
</dbReference>
<evidence type="ECO:0000256" key="1">
    <source>
        <dbReference type="ARBA" id="ARBA00004613"/>
    </source>
</evidence>
<feature type="compositionally biased region" description="Basic and acidic residues" evidence="5">
    <location>
        <begin position="1200"/>
        <end position="1229"/>
    </location>
</feature>
<name>A0ABX4H8J3_9CORY</name>
<dbReference type="InterPro" id="IPR059100">
    <property type="entry name" value="TSP3_bac"/>
</dbReference>
<keyword evidence="2" id="KW-0964">Secreted</keyword>
<dbReference type="InterPro" id="IPR013783">
    <property type="entry name" value="Ig-like_fold"/>
</dbReference>
<dbReference type="SUPFAM" id="SSF103647">
    <property type="entry name" value="TSP type-3 repeat"/>
    <property type="match status" value="1"/>
</dbReference>
<feature type="region of interest" description="Disordered" evidence="5">
    <location>
        <begin position="448"/>
        <end position="513"/>
    </location>
</feature>
<evidence type="ECO:0000256" key="4">
    <source>
        <dbReference type="ARBA" id="ARBA00022837"/>
    </source>
</evidence>
<feature type="compositionally biased region" description="Acidic residues" evidence="5">
    <location>
        <begin position="1186"/>
        <end position="1199"/>
    </location>
</feature>
<feature type="compositionally biased region" description="Acidic residues" evidence="5">
    <location>
        <begin position="1300"/>
        <end position="1311"/>
    </location>
</feature>
<keyword evidence="8" id="KW-1185">Reference proteome</keyword>
<feature type="compositionally biased region" description="Acidic residues" evidence="5">
    <location>
        <begin position="986"/>
        <end position="999"/>
    </location>
</feature>
<feature type="compositionally biased region" description="Polar residues" evidence="5">
    <location>
        <begin position="973"/>
        <end position="985"/>
    </location>
</feature>
<dbReference type="Gene3D" id="2.60.40.10">
    <property type="entry name" value="Immunoglobulins"/>
    <property type="match status" value="1"/>
</dbReference>
<sequence length="1426" mass="150419">MKKHNVTRRRGTSIAAAALSLALVTPFAQPIAAPNTVQVAQAADIIDADGNYIPADAGRINDNGQSEGLRYAGLIPEFVDAQQNNPQYVFQVPHRHTVDWNGGKAPEGDLDTSSQFIRFRDENLYSQIDRIELVGYNGDPQGSFTKRDPNGSEWGLKFADTPNFPGAAGRVYASYIQIFLKGGKAISELDLPSEGSQVDYYWIREDGRIFNTSVQHVNMIDPERLAQEAGVPSETFEGDNANIFQRGLAKQLKYDQDNRTIKSTTTASFMDGGYSANGYWNWIFNEQISPDVAKYVTDVTIYKSDEEGNPLQGATKWKVDFDKETGFATTANRPELSYLPHEPGIDAQTKDAVWRGVDNTFGFGMNAFGSYTIAYQLEEGAENLANSSDGKRIDTTSWISVDFTDKWPKALPNDKKQDGGAKPTLLKNTLKSDFLNIADSDGDGLTDDYERDLGTDSSAVDTDGDGIRDDVEVLTDGTDPVDAKSFKPAAPQPDEKEILPEPKSLKGTVTREQDKDLQGKDIPLLDVTNADATPVKIVAVPTDKLNEDADGNLNYDAADAIDVATLDDAAAIQKGEFKSGKLELQEGTDYTLVAESPNGERTKGGAFKATSDAPTEATETPSIEPVKAGATKVTVAAPAGSAVKVTLPSGKEVTATEDPNKPGTFTADVPADEELKADDEIKAVATEDGKKPSEPATVKVTAADAPEPETPTDPETPEADNNYGVDYPALENLVVDGENATATVSPKLTLNGEPVDTLPEGSTFTAETANAPAGTEVTFDENGAATITVPKQEPGAPAKVFELPVTATIDGEEYTDTIVVQVPAGEEKPAPKDLVVGKLRGQETWSDEAIDPIQVEATTADGAALSNPTYELVGAPEGITIDDNGEITGTPAYNKDTADMVTEDGEAVYNVTVKVTDGDSTGTQTFPLVVKDATADSDNDGLTDKEEAEKGTDPKKADTDGDGLTDKEEVDGSKNNGTPTDPTNADSDEDGVNDGDEVNNTDADGNPAPTNPNDANDKPAGPQVAVDESSKTPVEPTVNEQSTGVKVENPTGKTTVTAKDEDGKGVPARIDPETGEVLVTPGEGVDGPITVTVEDPSLDQPVAAEVAVNGHEKGQDDNNSEPAKDSDNDGVSDEQEAADGTDPNKADSDGDGLTDGEEKEHGTDPTKADSDGDGVNDGQEVTDGTDPLEADSDGDGLTDGEEKEKGADPLKADTDGDGLSDKEELDGSKNTEYGNEPTDPKEADSDGDGLTDRTEIEIGTNPNVADTDGDGTNDGDEVKAGTNPTVKDETPEQPAKDSDGDGVTDEQEAADGTDPNKADSDGDGLTDGEEKDRGTDPTKADSDGDGVDDAQEIEDGTDPLKADSDGDGLNDGEEKEKGTDPLKADTDGDGLSDKEELDGSKNTEYGNEPTDPKEADSDGDGLTDRT</sequence>
<protein>
    <recommendedName>
        <fullName evidence="9">Cell surface protein</fullName>
    </recommendedName>
</protein>
<dbReference type="EMBL" id="NSGO01000008">
    <property type="protein sequence ID" value="PAT05631.1"/>
    <property type="molecule type" value="Genomic_DNA"/>
</dbReference>
<keyword evidence="4" id="KW-0106">Calcium</keyword>
<evidence type="ECO:0000256" key="3">
    <source>
        <dbReference type="ARBA" id="ARBA00022729"/>
    </source>
</evidence>
<organism evidence="7 8">
    <name type="scientific">Corynebacterium hadale</name>
    <dbReference type="NCBI Taxonomy" id="2026255"/>
    <lineage>
        <taxon>Bacteria</taxon>
        <taxon>Bacillati</taxon>
        <taxon>Actinomycetota</taxon>
        <taxon>Actinomycetes</taxon>
        <taxon>Mycobacteriales</taxon>
        <taxon>Corynebacteriaceae</taxon>
        <taxon>Corynebacterium</taxon>
    </lineage>
</organism>
<accession>A0ABX4H8J3</accession>
<evidence type="ECO:0000256" key="5">
    <source>
        <dbReference type="SAM" id="MobiDB-lite"/>
    </source>
</evidence>
<evidence type="ECO:0000256" key="6">
    <source>
        <dbReference type="SAM" id="SignalP"/>
    </source>
</evidence>